<keyword evidence="3" id="KW-1185">Reference proteome</keyword>
<dbReference type="InterPro" id="IPR029063">
    <property type="entry name" value="SAM-dependent_MTases_sf"/>
</dbReference>
<sequence>MTAMTSTTAYAFLLRPSHNRVYAQASHELARAELRVFGETALRGRIADVDGAELGGVPYVTFSSPGLPEGDLRTLAALSSLHALFEVRQDAGDAGPLLRPVALTRPDRFPSDLLTIQKYPGKTNEDFTRLLLNVTAMACDRPEGLLTGGLRVFDPLCGRGTTLNQALMYGLDSAGVERDAKSFEAYQNFLRQWLKNSRLKHRAESGAVRRDRRTLGRRFHVEVGESKESYKQGRAVDLTMVQADTAASGEFFRPGSFDLIVTDAPYGVQHGSSDAGGRSRSPLPLLAGALPAWTRLLRVGGAIGISWNTYVASREELAELLAGHGFEVRDSEAHRAFRHRVDHAILRDLIVARRVR</sequence>
<proteinExistence type="predicted"/>
<dbReference type="InterPro" id="IPR000241">
    <property type="entry name" value="RlmKL-like_Mtase"/>
</dbReference>
<dbReference type="Proteomes" id="UP001183388">
    <property type="component" value="Unassembled WGS sequence"/>
</dbReference>
<organism evidence="2 3">
    <name type="scientific">Streptomyces boetiae</name>
    <dbReference type="NCBI Taxonomy" id="3075541"/>
    <lineage>
        <taxon>Bacteria</taxon>
        <taxon>Bacillati</taxon>
        <taxon>Actinomycetota</taxon>
        <taxon>Actinomycetes</taxon>
        <taxon>Kitasatosporales</taxon>
        <taxon>Streptomycetaceae</taxon>
        <taxon>Streptomyces</taxon>
    </lineage>
</organism>
<dbReference type="EMBL" id="JAVREN010000060">
    <property type="protein sequence ID" value="MDT0310218.1"/>
    <property type="molecule type" value="Genomic_DNA"/>
</dbReference>
<dbReference type="GO" id="GO:0008168">
    <property type="term" value="F:methyltransferase activity"/>
    <property type="evidence" value="ECO:0007669"/>
    <property type="project" value="UniProtKB-KW"/>
</dbReference>
<accession>A0ABU2LF51</accession>
<keyword evidence="2" id="KW-0808">Transferase</keyword>
<evidence type="ECO:0000313" key="2">
    <source>
        <dbReference type="EMBL" id="MDT0310218.1"/>
    </source>
</evidence>
<comment type="caution">
    <text evidence="2">The sequence shown here is derived from an EMBL/GenBank/DDBJ whole genome shotgun (WGS) entry which is preliminary data.</text>
</comment>
<gene>
    <name evidence="2" type="ORF">RM780_25170</name>
</gene>
<name>A0ABU2LF51_9ACTN</name>
<evidence type="ECO:0000259" key="1">
    <source>
        <dbReference type="Pfam" id="PF01170"/>
    </source>
</evidence>
<dbReference type="Pfam" id="PF01170">
    <property type="entry name" value="UPF0020"/>
    <property type="match status" value="1"/>
</dbReference>
<keyword evidence="2" id="KW-0489">Methyltransferase</keyword>
<reference evidence="3" key="1">
    <citation type="submission" date="2023-07" db="EMBL/GenBank/DDBJ databases">
        <title>30 novel species of actinomycetes from the DSMZ collection.</title>
        <authorList>
            <person name="Nouioui I."/>
        </authorList>
    </citation>
    <scope>NUCLEOTIDE SEQUENCE [LARGE SCALE GENOMIC DNA]</scope>
    <source>
        <strain evidence="3">DSM 44917</strain>
    </source>
</reference>
<evidence type="ECO:0000313" key="3">
    <source>
        <dbReference type="Proteomes" id="UP001183388"/>
    </source>
</evidence>
<dbReference type="Gene3D" id="3.40.50.150">
    <property type="entry name" value="Vaccinia Virus protein VP39"/>
    <property type="match status" value="1"/>
</dbReference>
<feature type="domain" description="Ribosomal RNA large subunit methyltransferase K/L-like methyltransferase" evidence="1">
    <location>
        <begin position="148"/>
        <end position="275"/>
    </location>
</feature>
<protein>
    <submittedName>
        <fullName evidence="2">SAM-dependent methyltransferase</fullName>
    </submittedName>
</protein>
<dbReference type="SUPFAM" id="SSF53335">
    <property type="entry name" value="S-adenosyl-L-methionine-dependent methyltransferases"/>
    <property type="match status" value="1"/>
</dbReference>
<dbReference type="RefSeq" id="WP_311633189.1">
    <property type="nucleotide sequence ID" value="NZ_JAVREN010000060.1"/>
</dbReference>
<dbReference type="GO" id="GO:0032259">
    <property type="term" value="P:methylation"/>
    <property type="evidence" value="ECO:0007669"/>
    <property type="project" value="UniProtKB-KW"/>
</dbReference>